<dbReference type="Pfam" id="PF01399">
    <property type="entry name" value="PCI"/>
    <property type="match status" value="1"/>
</dbReference>
<dbReference type="GO" id="GO:0016282">
    <property type="term" value="C:eukaryotic 43S preinitiation complex"/>
    <property type="evidence" value="ECO:0007669"/>
    <property type="project" value="UniProtKB-UniRule"/>
</dbReference>
<dbReference type="GO" id="GO:0003723">
    <property type="term" value="F:RNA binding"/>
    <property type="evidence" value="ECO:0007669"/>
    <property type="project" value="InterPro"/>
</dbReference>
<feature type="compositionally biased region" description="Basic and acidic residues" evidence="5">
    <location>
        <begin position="157"/>
        <end position="166"/>
    </location>
</feature>
<dbReference type="OrthoDB" id="29647at2759"/>
<dbReference type="SUPFAM" id="SSF46785">
    <property type="entry name" value="Winged helix' DNA-binding domain"/>
    <property type="match status" value="1"/>
</dbReference>
<feature type="region of interest" description="Disordered" evidence="5">
    <location>
        <begin position="157"/>
        <end position="246"/>
    </location>
</feature>
<dbReference type="Pfam" id="PF05470">
    <property type="entry name" value="eIF-3c_N"/>
    <property type="match status" value="1"/>
</dbReference>
<dbReference type="AlphaFoldDB" id="A0A6A4VD57"/>
<dbReference type="Proteomes" id="UP000440578">
    <property type="component" value="Unassembled WGS sequence"/>
</dbReference>
<dbReference type="Pfam" id="PF26569">
    <property type="entry name" value="EIF3CL_C"/>
    <property type="match status" value="1"/>
</dbReference>
<proteinExistence type="inferred from homology"/>
<evidence type="ECO:0000256" key="5">
    <source>
        <dbReference type="SAM" id="MobiDB-lite"/>
    </source>
</evidence>
<feature type="compositionally biased region" description="Basic and acidic residues" evidence="5">
    <location>
        <begin position="205"/>
        <end position="218"/>
    </location>
</feature>
<evidence type="ECO:0000256" key="2">
    <source>
        <dbReference type="ARBA" id="ARBA00022540"/>
    </source>
</evidence>
<dbReference type="HAMAP" id="MF_03002">
    <property type="entry name" value="eIF3c"/>
    <property type="match status" value="1"/>
</dbReference>
<dbReference type="GO" id="GO:0033290">
    <property type="term" value="C:eukaryotic 48S preinitiation complex"/>
    <property type="evidence" value="ECO:0007669"/>
    <property type="project" value="UniProtKB-UniRule"/>
</dbReference>
<dbReference type="GO" id="GO:0005852">
    <property type="term" value="C:eukaryotic translation initiation factor 3 complex"/>
    <property type="evidence" value="ECO:0007669"/>
    <property type="project" value="UniProtKB-UniRule"/>
</dbReference>
<gene>
    <name evidence="7" type="primary">eif3c</name>
    <name evidence="7" type="ORF">FJT64_010314</name>
</gene>
<feature type="compositionally biased region" description="Basic and acidic residues" evidence="5">
    <location>
        <begin position="842"/>
        <end position="858"/>
    </location>
</feature>
<protein>
    <recommendedName>
        <fullName evidence="4">Eukaryotic translation initiation factor 3 subunit C</fullName>
        <shortName evidence="4">eIF3c</shortName>
    </recommendedName>
    <alternativeName>
        <fullName evidence="4">Eukaryotic translation initiation factor 3 subunit 8</fullName>
    </alternativeName>
</protein>
<keyword evidence="2 4" id="KW-0396">Initiation factor</keyword>
<feature type="compositionally biased region" description="Gly residues" evidence="5">
    <location>
        <begin position="823"/>
        <end position="840"/>
    </location>
</feature>
<feature type="compositionally biased region" description="Acidic residues" evidence="5">
    <location>
        <begin position="219"/>
        <end position="243"/>
    </location>
</feature>
<keyword evidence="8" id="KW-1185">Reference proteome</keyword>
<dbReference type="PANTHER" id="PTHR13937:SF0">
    <property type="entry name" value="EUKARYOTIC TRANSLATION INITIATION FACTOR 3 SUBUNIT C-RELATED"/>
    <property type="match status" value="1"/>
</dbReference>
<comment type="subunit">
    <text evidence="4">Component of the eukaryotic translation initiation factor 3 (eIF-3) complex.</text>
</comment>
<keyword evidence="1 4" id="KW-0963">Cytoplasm</keyword>
<dbReference type="PANTHER" id="PTHR13937">
    <property type="entry name" value="EUKARYOTIC TRANSLATION INITATION FACTOR 3, SUBUNIT 8 EIF3S8 -RELATED"/>
    <property type="match status" value="1"/>
</dbReference>
<feature type="region of interest" description="Disordered" evidence="5">
    <location>
        <begin position="803"/>
        <end position="858"/>
    </location>
</feature>
<reference evidence="7 8" key="1">
    <citation type="submission" date="2019-07" db="EMBL/GenBank/DDBJ databases">
        <title>Draft genome assembly of a fouling barnacle, Amphibalanus amphitrite (Darwin, 1854): The first reference genome for Thecostraca.</title>
        <authorList>
            <person name="Kim W."/>
        </authorList>
    </citation>
    <scope>NUCLEOTIDE SEQUENCE [LARGE SCALE GENOMIC DNA]</scope>
    <source>
        <strain evidence="7">SNU_AA5</strain>
        <tissue evidence="7">Soma without cirri and trophi</tissue>
    </source>
</reference>
<comment type="similarity">
    <text evidence="4">Belongs to the eIF-3 subunit C family.</text>
</comment>
<dbReference type="InterPro" id="IPR058999">
    <property type="entry name" value="EIF3CL_C"/>
</dbReference>
<comment type="subcellular location">
    <subcellularLocation>
        <location evidence="4">Cytoplasm</location>
    </subcellularLocation>
</comment>
<feature type="compositionally biased region" description="Acidic residues" evidence="5">
    <location>
        <begin position="180"/>
        <end position="192"/>
    </location>
</feature>
<keyword evidence="3 4" id="KW-0648">Protein biosynthesis</keyword>
<feature type="compositionally biased region" description="Acidic residues" evidence="5">
    <location>
        <begin position="9"/>
        <end position="19"/>
    </location>
</feature>
<dbReference type="GO" id="GO:0003743">
    <property type="term" value="F:translation initiation factor activity"/>
    <property type="evidence" value="ECO:0007669"/>
    <property type="project" value="UniProtKB-UniRule"/>
</dbReference>
<evidence type="ECO:0000256" key="3">
    <source>
        <dbReference type="ARBA" id="ARBA00022917"/>
    </source>
</evidence>
<evidence type="ECO:0000256" key="4">
    <source>
        <dbReference type="HAMAP-Rule" id="MF_03002"/>
    </source>
</evidence>
<organism evidence="7 8">
    <name type="scientific">Amphibalanus amphitrite</name>
    <name type="common">Striped barnacle</name>
    <name type="synonym">Balanus amphitrite</name>
    <dbReference type="NCBI Taxonomy" id="1232801"/>
    <lineage>
        <taxon>Eukaryota</taxon>
        <taxon>Metazoa</taxon>
        <taxon>Ecdysozoa</taxon>
        <taxon>Arthropoda</taxon>
        <taxon>Crustacea</taxon>
        <taxon>Multicrustacea</taxon>
        <taxon>Cirripedia</taxon>
        <taxon>Thoracica</taxon>
        <taxon>Thoracicalcarea</taxon>
        <taxon>Balanomorpha</taxon>
        <taxon>Balanoidea</taxon>
        <taxon>Balanidae</taxon>
        <taxon>Amphibalaninae</taxon>
        <taxon>Amphibalanus</taxon>
    </lineage>
</organism>
<accession>A0A6A4VD57</accession>
<feature type="region of interest" description="Disordered" evidence="5">
    <location>
        <begin position="1"/>
        <end position="27"/>
    </location>
</feature>
<evidence type="ECO:0000256" key="1">
    <source>
        <dbReference type="ARBA" id="ARBA00022490"/>
    </source>
</evidence>
<dbReference type="GO" id="GO:0031369">
    <property type="term" value="F:translation initiation factor binding"/>
    <property type="evidence" value="ECO:0007669"/>
    <property type="project" value="InterPro"/>
</dbReference>
<name>A0A6A4VD57_AMPAM</name>
<comment type="function">
    <text evidence="4">Component of the eukaryotic translation initiation factor 3 (eIF-3) complex, which is involved in protein synthesis of a specialized repertoire of mRNAs and, together with other initiation factors, stimulates binding of mRNA and methionyl-tRNAi to the 40S ribosome. The eIF-3 complex specifically targets and initiates translation of a subset of mRNAs involved in cell proliferation.</text>
</comment>
<dbReference type="InterPro" id="IPR027516">
    <property type="entry name" value="EIF3C"/>
</dbReference>
<dbReference type="InterPro" id="IPR008905">
    <property type="entry name" value="EIF3C_N_dom"/>
</dbReference>
<feature type="domain" description="PCI" evidence="6">
    <location>
        <begin position="585"/>
        <end position="767"/>
    </location>
</feature>
<sequence length="858" mass="98843">MSRFFDAGSDSDSESTQSDEPERFQQPKLTAAAFAFSDDEEETKRVVRSAKEKRYEELKTYVRNIKNFRKNRDIGSLLTNFEDLWKAFTKAQTVIQKEESGQVPRFYVRCMAEGEDFINSVWEDRNARKNLSKVQSKSLATLRQKLRKYNREEKMAAEIAKFRENPDLPDSDEEEKRAEDSDDSDSEDDGASDAEVAPSTGTSKEPSRSREMSKTKDESDSDSDDIDWGSDSDESDYSDDDQDQYPSMRDYFLKNAARGKKGNDRREMIELLHELLTIAEQHNMTPGMIVKIKFGLTAAIFDYNLAIRYAMKPDLWEKVNQRVEDLLDQLLTTPDVIVGENILEENESLEEPPYRVRGCILSVVERLDDEFVKILKNCDAHSNEYFESTGMVRLIDKAVQLLESRLPKADDAVVELCTTPHEMCRGYLKQVEHIYYKVDKRIFQQAEGEVPADEPTSEQEVDRRCKYIYSNDSTAVLRTRAILYHIYHHALHDHWYEARDLMLMSHLQTNIQNADPVTKIHYNRMMVQLGLCAFRNSQIREAHNALLDIQSSPRVKELLAQGSSQRRDDLTQEQEELNKLREMPYHMHINLELLECVYLVSAMLIEVPYMAAHEFDARRRLISKSFHYQLRNSALKYDLLGPPELMREHVVAASKAMRRGDWRACRDFVIDKTMNAKVWDRFYNGDQPRADKVRAMLTRKIQEETLRTYLFTYSNVYDSVSMVTMSELFELSVGDVHSIVSKMIINAELMASLDEPSQTVVMHRTEPSRLQSMALQLADKLANFVENNERLLEMKQGRDMYYGRGGGGRGFGDRPPFPRGDRVGGGQGGYGRGGGGGGAWGNRRDNRGPPRDQRGPRR</sequence>
<dbReference type="PROSITE" id="PS50250">
    <property type="entry name" value="PCI"/>
    <property type="match status" value="1"/>
</dbReference>
<evidence type="ECO:0000313" key="7">
    <source>
        <dbReference type="EMBL" id="KAF0291563.1"/>
    </source>
</evidence>
<dbReference type="GO" id="GO:0001732">
    <property type="term" value="P:formation of cytoplasmic translation initiation complex"/>
    <property type="evidence" value="ECO:0007669"/>
    <property type="project" value="UniProtKB-UniRule"/>
</dbReference>
<evidence type="ECO:0000313" key="8">
    <source>
        <dbReference type="Proteomes" id="UP000440578"/>
    </source>
</evidence>
<dbReference type="InterPro" id="IPR036390">
    <property type="entry name" value="WH_DNA-bd_sf"/>
</dbReference>
<dbReference type="InterPro" id="IPR000717">
    <property type="entry name" value="PCI_dom"/>
</dbReference>
<evidence type="ECO:0000259" key="6">
    <source>
        <dbReference type="PROSITE" id="PS50250"/>
    </source>
</evidence>
<dbReference type="EMBL" id="VIIS01001867">
    <property type="protein sequence ID" value="KAF0291563.1"/>
    <property type="molecule type" value="Genomic_DNA"/>
</dbReference>
<dbReference type="SMART" id="SM00088">
    <property type="entry name" value="PINT"/>
    <property type="match status" value="1"/>
</dbReference>
<comment type="caution">
    <text evidence="7">The sequence shown here is derived from an EMBL/GenBank/DDBJ whole genome shotgun (WGS) entry which is preliminary data.</text>
</comment>